<evidence type="ECO:0000313" key="1">
    <source>
        <dbReference type="EMBL" id="KAJ7527479.1"/>
    </source>
</evidence>
<accession>A0ACC2BCH9</accession>
<protein>
    <submittedName>
        <fullName evidence="1">Uncharacterized protein</fullName>
    </submittedName>
</protein>
<evidence type="ECO:0000313" key="2">
    <source>
        <dbReference type="Proteomes" id="UP001162992"/>
    </source>
</evidence>
<name>A0ACC2BCH9_DIPCM</name>
<gene>
    <name evidence="1" type="ORF">O6H91_16G056700</name>
</gene>
<proteinExistence type="predicted"/>
<keyword evidence="2" id="KW-1185">Reference proteome</keyword>
<dbReference type="Proteomes" id="UP001162992">
    <property type="component" value="Chromosome 16"/>
</dbReference>
<reference evidence="2" key="1">
    <citation type="journal article" date="2024" name="Proc. Natl. Acad. Sci. U.S.A.">
        <title>Extraordinary preservation of gene collinearity over three hundred million years revealed in homosporous lycophytes.</title>
        <authorList>
            <person name="Li C."/>
            <person name="Wickell D."/>
            <person name="Kuo L.Y."/>
            <person name="Chen X."/>
            <person name="Nie B."/>
            <person name="Liao X."/>
            <person name="Peng D."/>
            <person name="Ji J."/>
            <person name="Jenkins J."/>
            <person name="Williams M."/>
            <person name="Shu S."/>
            <person name="Plott C."/>
            <person name="Barry K."/>
            <person name="Rajasekar S."/>
            <person name="Grimwood J."/>
            <person name="Han X."/>
            <person name="Sun S."/>
            <person name="Hou Z."/>
            <person name="He W."/>
            <person name="Dai G."/>
            <person name="Sun C."/>
            <person name="Schmutz J."/>
            <person name="Leebens-Mack J.H."/>
            <person name="Li F.W."/>
            <person name="Wang L."/>
        </authorList>
    </citation>
    <scope>NUCLEOTIDE SEQUENCE [LARGE SCALE GENOMIC DNA]</scope>
    <source>
        <strain evidence="2">cv. PW_Plant_1</strain>
    </source>
</reference>
<sequence>MKMSLSSQVEVEAAKFLQKVGQDLKDEPAKLAAKLFAICQHMKMSGKEQTLPYQVISRAMETVLSEQGVDHTGLGLHRFAPVAFAPGDPSSSGLANMGGKVQGEINAIANTKPREENHPTAKVEQGPAAASLCGKPTIETLSGVNHNVNQSLRGGEDRATLSSTLSGSSFAENNETAEVQASKKVAEGSASGTKKHSVEGDSASLKLAKPPSLGKARFFEHALVSTTKLDKHLDMKGNAEVHHSSQIETKGKSPVSVKARRRKSIDNEAAGIPPNDVKNKTVRKRKSQNQEIPISLKASKARRVDPKKCIEPDNISSKANHLGKDPGIMSTSVSAMQPENNHSPHVCNASTTENPQNALLTKVGESTGKIISSDIGRADGVHYKLCENDLNKSTCDNGDTNTNSRPPSFQAHVPVTMEGPRSVNSSMEVVAKELPQSISNFDIIRETVENKNIILGSSCDSGGPSIGPFTRASKDILLASDSKRLQLENFRKNAEVLSGPITGETRFSKSNCSISKLYNVGKPTKQVLDTSIIQPLIGTHRPDKFTGPSGFKIPLKEKSCTNFQKSGAMHSYQNQDRRALEERRGILSGQLQTLEVHENVESLVKLGESNVEDIAKVSVRRHGQDEQDMPPARCTPADSQNMSLKMNDGSRGAFSSYSTLHGGQNLRGSSSQPFSADMNMSTSSLGKNISPIHFANKSLHGGTRNSPYGTEITMENMKDFGVAPVSPLCTIDERGQANVVRQPSETPISPTGEDNAFGNARTLLAGNDLPGTSLSNMSGLKGVSRSYSPLDVPDSVSRVQPDGPFASFRPGTSATTSNSRVEGVMISKGKSLMGIHSNKGDQGITSSEDGSKGIDGSVDAVNENNVSHDRFSSSIVGSSSSSPFTEFQLKQLKAQCFVFRSFRNKIPPKQAQLALALHNVRLYGSVNCETAAKNHESSARPECPLGNTQQEPNITIEAERGLDVHTGPSKQCLQTNPSQSNIPSPASTELEFSKKLRVAKRRYPRIDPNISAAERKQIIAARRKEAREERLAAQSESNPDSKIESLARKGINVEAKILDFNDNATIMQTESKKQKLDFPLDVEYQKNGSINLSVSEGINENLSGLYSSAEKPIYTPGAQAGQLAQNTMDLNYVSRMPTEGEAAILTSEEIRLLGLAGCNAVTLNALTVYLKQNPEAIMFIKSQLAAFSGSDPTGLDIPVQNVNPPTLSALNRVVPIGAAKVASNVIQADQTNIAGNLPAERNHGGLSRGVALPNSSACSSLTSKQGIYESPTRMELVESQNNPTGSQKQLADYQNMLPNGSIVLADVSFPAEGGNYLPEGKTTISEVCNTFPEGQNTVAGILIGENGVIESDFSKKTTNINGTETDKDQIVDDIPVYSSKPQFTTTEKWILDERRRKSLSEHKWAQKQRKTEEKITLRFHQLKEIVSSSEDFSAKTRSVIELKKLQLLQLQRRLRRDVLHDFFKPITPDMAFLRTMKKNRPGRRLKQLERLEQKQKEERLRRVRERQKEFLREVEVYKERLEDWSKSKRERWRGFNKYIKEFHKRKERVYREKMDKILREKINLLKNHDVEGYLRMVKDAKSDRVEQLLKETEAYLEKLGSKLRQQKVLAKRDNETEDCNGYSEHHESLVAIGKDEAQHYLESNEKYYLLAHSVKETIQEQPCSLQGGKLREYQMNGLRWMVSLYNNHLNGILADEMGLGKTVQVISLICYLIERKNDRGPFLVVVPSSVLSNWISEVNRWAPSIIKLAYTGSPDERRRIFKENIAQQQFNMLITTYEYLMNKHDRPKLSKIIWHYIIIDEGHRIKNASCKLNAELKHYQSNHRLLLTGTPIQNNLEELWALLNFLLPSIFNSSEDFAQWFNKPFSGVSDSADNEALLTEEENLLIINRLHQVLRPFMLRRLKHKVENELPEKIERLVRCESSAYQRLLMKRVHGKMGSIGQSKGRSVHNTVMELRNICNHPYLSQLHTEEAEALLPAHYLPPMVRLCGKLEMLDRILPKLEASNHKVLLFSTMTRLLDVMEDYLAWKGYRYLRLDGHTSGSERGTLIEQFNAPDSEAFLFLLSIRAGGIGVNLQAADTVIIFDTDWNPQVDLQAQARAHRIGQKRDVLVLRLETVNSIEEQVRASAEHKLGVANQSITAGFFDNNTSAEDRREYLEALLREPKKEEAASVLDNEALNCLLARSEGEFDIFEAVDKARREEEQARWLKCHPSAEGQDNLVLPPRLVEDADLRPLMSAIQNTDKKRQKYGPTGLPDTQQYGRGKRARETRSYGDQYTEEEFEQLCRAERPNMQKKTESISDAMQFEIKADDGCSDKGSDKGSDVVEIPEEAPAKRGRGRPKKGLDFSVSTTKLLRNHASPQHCNSVVEVSALRTGFSAQKSKTATGELVISASGQSVQSENFQKSSTSIDVEPEICKNLVSNDHKSSTVVASLIGARNGVGNGGLANDRDLGVRLEDNCDNKANNYLSESCASHLYEAGIKSAMSYGTESLKSEVIASGHPNSKQSSMEVSCSSSQQSTKMLGDNTRTTDAAGVSVADLSAAPKPTGASSVFSTAVISTKISSDIESVYESTTSTDIVVEADDCKEPKTTEKKASNSYQCNLSSSNIGHIVLTKSSNVASQNENTMVEALEKEVRNLGTNPKNTSSFLPINEDHFAKGVDSVLISKSIKVIDQEVHDADAGIGTNSRIIQEAERP</sequence>
<comment type="caution">
    <text evidence="1">The sequence shown here is derived from an EMBL/GenBank/DDBJ whole genome shotgun (WGS) entry which is preliminary data.</text>
</comment>
<organism evidence="1 2">
    <name type="scientific">Diphasiastrum complanatum</name>
    <name type="common">Issler's clubmoss</name>
    <name type="synonym">Lycopodium complanatum</name>
    <dbReference type="NCBI Taxonomy" id="34168"/>
    <lineage>
        <taxon>Eukaryota</taxon>
        <taxon>Viridiplantae</taxon>
        <taxon>Streptophyta</taxon>
        <taxon>Embryophyta</taxon>
        <taxon>Tracheophyta</taxon>
        <taxon>Lycopodiopsida</taxon>
        <taxon>Lycopodiales</taxon>
        <taxon>Lycopodiaceae</taxon>
        <taxon>Lycopodioideae</taxon>
        <taxon>Diphasiastrum</taxon>
    </lineage>
</organism>
<dbReference type="EMBL" id="CM055107">
    <property type="protein sequence ID" value="KAJ7527479.1"/>
    <property type="molecule type" value="Genomic_DNA"/>
</dbReference>